<comment type="caution">
    <text evidence="2">The sequence shown here is derived from an EMBL/GenBank/DDBJ whole genome shotgun (WGS) entry which is preliminary data.</text>
</comment>
<dbReference type="Gene3D" id="3.40.630.30">
    <property type="match status" value="1"/>
</dbReference>
<dbReference type="GO" id="GO:0016747">
    <property type="term" value="F:acyltransferase activity, transferring groups other than amino-acyl groups"/>
    <property type="evidence" value="ECO:0007669"/>
    <property type="project" value="InterPro"/>
</dbReference>
<dbReference type="PANTHER" id="PTHR43610">
    <property type="entry name" value="BLL6696 PROTEIN"/>
    <property type="match status" value="1"/>
</dbReference>
<dbReference type="SUPFAM" id="SSF55729">
    <property type="entry name" value="Acyl-CoA N-acyltransferases (Nat)"/>
    <property type="match status" value="1"/>
</dbReference>
<gene>
    <name evidence="2" type="ORF">BS640_09000</name>
</gene>
<dbReference type="STRING" id="1646377.BS640_09000"/>
<protein>
    <submittedName>
        <fullName evidence="2">GNAT family N-acetyltransferase</fullName>
    </submittedName>
</protein>
<dbReference type="Proteomes" id="UP000192536">
    <property type="component" value="Unassembled WGS sequence"/>
</dbReference>
<organism evidence="2 3">
    <name type="scientific">Rouxiella badensis</name>
    <dbReference type="NCBI Taxonomy" id="1646377"/>
    <lineage>
        <taxon>Bacteria</taxon>
        <taxon>Pseudomonadati</taxon>
        <taxon>Pseudomonadota</taxon>
        <taxon>Gammaproteobacteria</taxon>
        <taxon>Enterobacterales</taxon>
        <taxon>Yersiniaceae</taxon>
        <taxon>Rouxiella</taxon>
    </lineage>
</organism>
<evidence type="ECO:0000313" key="2">
    <source>
        <dbReference type="EMBL" id="ORJ25781.1"/>
    </source>
</evidence>
<keyword evidence="2" id="KW-0808">Transferase</keyword>
<keyword evidence="3" id="KW-1185">Reference proteome</keyword>
<dbReference type="PANTHER" id="PTHR43610:SF1">
    <property type="entry name" value="N-ACETYLTRANSFERASE DOMAIN-CONTAINING PROTEIN"/>
    <property type="match status" value="1"/>
</dbReference>
<sequence>MATENGLHEITLRGDTVTLIPLRAEHAQDLLKAAADGELWNLWYTSVPNEERIDAYITTALNEQRAGVSLPFAVVLNATRQIVGTTRFCRADVQHRRVEIGFTWYAKSVQKTAVNTECKYLLLKHAFEELKAIAVEFRTHWHNQTSRAAIARLGAKQDGVLRNMQQDADGSYRDTVIFSIIDSEWPTVKKSLSYKMSQNRK</sequence>
<dbReference type="AlphaFoldDB" id="A0A1X0WGC9"/>
<proteinExistence type="predicted"/>
<dbReference type="EMBL" id="MRWE01000012">
    <property type="protein sequence ID" value="ORJ25781.1"/>
    <property type="molecule type" value="Genomic_DNA"/>
</dbReference>
<dbReference type="RefSeq" id="WP_017493155.1">
    <property type="nucleotide sequence ID" value="NZ_CP049603.1"/>
</dbReference>
<evidence type="ECO:0000259" key="1">
    <source>
        <dbReference type="Pfam" id="PF13302"/>
    </source>
</evidence>
<evidence type="ECO:0000313" key="3">
    <source>
        <dbReference type="Proteomes" id="UP000192536"/>
    </source>
</evidence>
<reference evidence="2 3" key="1">
    <citation type="journal article" date="2017" name="Int. J. Syst. Evol. Microbiol.">
        <title>Rouxiella badensis sp. nov. and Rouxiella silvae sp. nov. isolated from peat bog soil in Germany and emendation of the genus description.</title>
        <authorList>
            <person name="Le Fleche-Mateos A."/>
            <person name="Kugler J.H."/>
            <person name="Hansen S.H."/>
            <person name="Syldatk C."/>
            <person name="Hausmann R."/>
            <person name="Lomprez F."/>
            <person name="Vandenbogaert M."/>
            <person name="Manuguerra J.C."/>
            <person name="Grimont P.A."/>
        </authorList>
    </citation>
    <scope>NUCLEOTIDE SEQUENCE [LARGE SCALE GENOMIC DNA]</scope>
    <source>
        <strain evidence="2 3">DSM 100043</strain>
    </source>
</reference>
<dbReference type="Pfam" id="PF13302">
    <property type="entry name" value="Acetyltransf_3"/>
    <property type="match status" value="1"/>
</dbReference>
<accession>A0A1X0WGC9</accession>
<feature type="domain" description="N-acetyltransferase" evidence="1">
    <location>
        <begin position="17"/>
        <end position="156"/>
    </location>
</feature>
<dbReference type="InterPro" id="IPR000182">
    <property type="entry name" value="GNAT_dom"/>
</dbReference>
<name>A0A1X0WGC9_9GAMM</name>
<dbReference type="InterPro" id="IPR016181">
    <property type="entry name" value="Acyl_CoA_acyltransferase"/>
</dbReference>